<dbReference type="InterPro" id="IPR001962">
    <property type="entry name" value="Asn_synthase"/>
</dbReference>
<dbReference type="InterPro" id="IPR017932">
    <property type="entry name" value="GATase_2_dom"/>
</dbReference>
<dbReference type="GO" id="GO:0005524">
    <property type="term" value="F:ATP binding"/>
    <property type="evidence" value="ECO:0007669"/>
    <property type="project" value="UniProtKB-KW"/>
</dbReference>
<evidence type="ECO:0000313" key="10">
    <source>
        <dbReference type="EMBL" id="AYO44057.1"/>
    </source>
</evidence>
<dbReference type="Pfam" id="PF00733">
    <property type="entry name" value="Asn_synthase"/>
    <property type="match status" value="2"/>
</dbReference>
<dbReference type="Pfam" id="PF13537">
    <property type="entry name" value="GATase_7"/>
    <property type="match status" value="1"/>
</dbReference>
<evidence type="ECO:0000256" key="4">
    <source>
        <dbReference type="ARBA" id="ARBA00022888"/>
    </source>
</evidence>
<protein>
    <submittedName>
        <fullName evidence="10">Asparagine synthetase domain-containing protein C4F6.11c</fullName>
    </submittedName>
</protein>
<evidence type="ECO:0000256" key="7">
    <source>
        <dbReference type="PIRSR" id="PIRSR001589-1"/>
    </source>
</evidence>
<feature type="binding site" evidence="8">
    <location>
        <begin position="386"/>
        <end position="387"/>
    </location>
    <ligand>
        <name>ATP</name>
        <dbReference type="ChEBI" id="CHEBI:30616"/>
    </ligand>
</feature>
<dbReference type="PIRSF" id="PIRSF001589">
    <property type="entry name" value="Asn_synthetase_glu-h"/>
    <property type="match status" value="1"/>
</dbReference>
<dbReference type="Gene3D" id="3.60.20.10">
    <property type="entry name" value="Glutamine Phosphoribosylpyrophosphate, subunit 1, domain 1"/>
    <property type="match status" value="1"/>
</dbReference>
<dbReference type="GO" id="GO:0006529">
    <property type="term" value="P:asparagine biosynthetic process"/>
    <property type="evidence" value="ECO:0007669"/>
    <property type="project" value="UniProtKB-KW"/>
</dbReference>
<dbReference type="Proteomes" id="UP000269793">
    <property type="component" value="Chromosome V"/>
</dbReference>
<evidence type="ECO:0000313" key="11">
    <source>
        <dbReference type="Proteomes" id="UP000269793"/>
    </source>
</evidence>
<dbReference type="PROSITE" id="PS51278">
    <property type="entry name" value="GATASE_TYPE_2"/>
    <property type="match status" value="1"/>
</dbReference>
<keyword evidence="5 7" id="KW-0315">Glutamine amidotransferase</keyword>
<sequence length="522" mass="57741">MCGIALGVWHHEDTQPHDAWASVISQIQRRGRDAYHSVECAQDGTRWELHASVLCLRGKELTPQPITSQDGHLHLAWNGQIFSSEHEDDPLLDMERNDGAIIMTRLEEHADQIPDVLVSTLSAVDGPYAFVLVDTRNACIYYGRDPLGRRSLLHTTTQGAWHLASVSGAAWKAHWKEVDCDALWQVTRGQAPVRIPRRTSRFVLRAPCDDAPDHAALVPDLQAVLSESVRQRVQKTRHARIGLLFSGGLDCTVLAALAAQHHAGPIDLINVSFENPRAIAAAWAVAEAPVKHDTFPADPYAVPDRVTARESYAQLAQLYPTHTFRLVQVNVPYAEYVSCLDTVQMLMSPQASVMDLSIAAALFFASRGEGYVDGVPYKTDARILLSGLGADELLAGYARHRQAWRRGGYDALTKELQLDLDRIPTRNLGRDDRVLSSHNREVRYPYLARKVVAYLASLPVQSKAYFELDELGDKYLLRCLATHLGLTYAAQLPKRAIQFGTRSAKMDAAGAHAKGTAQAFAP</sequence>
<dbReference type="SUPFAM" id="SSF56235">
    <property type="entry name" value="N-terminal nucleophile aminohydrolases (Ntn hydrolases)"/>
    <property type="match status" value="1"/>
</dbReference>
<evidence type="ECO:0000256" key="2">
    <source>
        <dbReference type="ARBA" id="ARBA00022741"/>
    </source>
</evidence>
<dbReference type="PANTHER" id="PTHR45937">
    <property type="entry name" value="ASPARAGINE SYNTHETASE DOMAIN-CONTAINING PROTEIN 1"/>
    <property type="match status" value="1"/>
</dbReference>
<keyword evidence="1 7" id="KW-0028">Amino-acid biosynthesis</keyword>
<feature type="active site" description="For GATase activity" evidence="7">
    <location>
        <position position="2"/>
    </location>
</feature>
<dbReference type="OrthoDB" id="10252281at2759"/>
<dbReference type="Gene3D" id="3.40.50.620">
    <property type="entry name" value="HUPs"/>
    <property type="match status" value="1"/>
</dbReference>
<dbReference type="InterPro" id="IPR006426">
    <property type="entry name" value="Asn_synth_AEB"/>
</dbReference>
<accession>A0A3G2SC97</accession>
<feature type="binding site" evidence="8">
    <location>
        <position position="98"/>
    </location>
    <ligand>
        <name>L-glutamine</name>
        <dbReference type="ChEBI" id="CHEBI:58359"/>
    </ligand>
</feature>
<dbReference type="SUPFAM" id="SSF52402">
    <property type="entry name" value="Adenine nucleotide alpha hydrolases-like"/>
    <property type="match status" value="1"/>
</dbReference>
<dbReference type="InterPro" id="IPR029055">
    <property type="entry name" value="Ntn_hydrolases_N"/>
</dbReference>
<keyword evidence="2 6" id="KW-0547">Nucleotide-binding</keyword>
<evidence type="ECO:0000256" key="6">
    <source>
        <dbReference type="PIRNR" id="PIRNR001589"/>
    </source>
</evidence>
<keyword evidence="4 7" id="KW-0061">Asparagine biosynthesis</keyword>
<dbReference type="InterPro" id="IPR014729">
    <property type="entry name" value="Rossmann-like_a/b/a_fold"/>
</dbReference>
<evidence type="ECO:0000259" key="9">
    <source>
        <dbReference type="PROSITE" id="PS51278"/>
    </source>
</evidence>
<keyword evidence="11" id="KW-1185">Reference proteome</keyword>
<name>A0A3G2SC97_MALR7</name>
<dbReference type="CDD" id="cd01991">
    <property type="entry name" value="Asn_synthase_B_C"/>
    <property type="match status" value="1"/>
</dbReference>
<dbReference type="GO" id="GO:0004066">
    <property type="term" value="F:asparagine synthase (glutamine-hydrolyzing) activity"/>
    <property type="evidence" value="ECO:0007669"/>
    <property type="project" value="InterPro"/>
</dbReference>
<dbReference type="PANTHER" id="PTHR45937:SF1">
    <property type="entry name" value="ASPARAGINE SYNTHETASE DOMAIN-CONTAINING PROTEIN 1"/>
    <property type="match status" value="1"/>
</dbReference>
<evidence type="ECO:0000256" key="5">
    <source>
        <dbReference type="ARBA" id="ARBA00022962"/>
    </source>
</evidence>
<evidence type="ECO:0000256" key="8">
    <source>
        <dbReference type="PIRSR" id="PIRSR001589-2"/>
    </source>
</evidence>
<organism evidence="10 11">
    <name type="scientific">Malassezia restricta (strain ATCC 96810 / NBRC 103918 / CBS 7877)</name>
    <name type="common">Seborrheic dermatitis infection agent</name>
    <dbReference type="NCBI Taxonomy" id="425264"/>
    <lineage>
        <taxon>Eukaryota</taxon>
        <taxon>Fungi</taxon>
        <taxon>Dikarya</taxon>
        <taxon>Basidiomycota</taxon>
        <taxon>Ustilaginomycotina</taxon>
        <taxon>Malasseziomycetes</taxon>
        <taxon>Malasseziales</taxon>
        <taxon>Malasseziaceae</taxon>
        <taxon>Malassezia</taxon>
    </lineage>
</organism>
<reference evidence="10 11" key="1">
    <citation type="submission" date="2018-10" db="EMBL/GenBank/DDBJ databases">
        <title>Complete genome sequence of Malassezia restricta CBS 7877.</title>
        <authorList>
            <person name="Morand S.C."/>
            <person name="Bertignac M."/>
            <person name="Iltis A."/>
            <person name="Kolder I."/>
            <person name="Pirovano W."/>
            <person name="Jourdain R."/>
            <person name="Clavaud C."/>
        </authorList>
    </citation>
    <scope>NUCLEOTIDE SEQUENCE [LARGE SCALE GENOMIC DNA]</scope>
    <source>
        <strain evidence="10 11">CBS 7877</strain>
    </source>
</reference>
<feature type="domain" description="Glutamine amidotransferase type-2" evidence="9">
    <location>
        <begin position="2"/>
        <end position="247"/>
    </location>
</feature>
<dbReference type="AlphaFoldDB" id="A0A3G2SC97"/>
<feature type="binding site" evidence="8">
    <location>
        <position position="244"/>
    </location>
    <ligand>
        <name>ATP</name>
        <dbReference type="ChEBI" id="CHEBI:30616"/>
    </ligand>
</feature>
<keyword evidence="3 6" id="KW-0067">ATP-binding</keyword>
<dbReference type="STRING" id="425264.A0A3G2SC97"/>
<dbReference type="EMBL" id="CP033152">
    <property type="protein sequence ID" value="AYO44057.1"/>
    <property type="molecule type" value="Genomic_DNA"/>
</dbReference>
<evidence type="ECO:0000256" key="1">
    <source>
        <dbReference type="ARBA" id="ARBA00022605"/>
    </source>
</evidence>
<proteinExistence type="predicted"/>
<dbReference type="InterPro" id="IPR051857">
    <property type="entry name" value="Asn_synthetase_domain"/>
</dbReference>
<gene>
    <name evidence="10" type="ORF">DNF11_3107</name>
</gene>
<dbReference type="VEuPathDB" id="FungiDB:DNF11_3107"/>
<evidence type="ECO:0000256" key="3">
    <source>
        <dbReference type="ARBA" id="ARBA00022840"/>
    </source>
</evidence>